<dbReference type="PANTHER" id="PTHR10380:SF173">
    <property type="entry name" value="CUTICULAR PROTEIN 47EF, ISOFORM C-RELATED"/>
    <property type="match status" value="1"/>
</dbReference>
<feature type="transmembrane region" description="Helical" evidence="3">
    <location>
        <begin position="21"/>
        <end position="39"/>
    </location>
</feature>
<proteinExistence type="predicted"/>
<name>A0A6A4X6U7_AMPAM</name>
<evidence type="ECO:0000313" key="5">
    <source>
        <dbReference type="Proteomes" id="UP000440578"/>
    </source>
</evidence>
<dbReference type="Pfam" id="PF00379">
    <property type="entry name" value="Chitin_bind_4"/>
    <property type="match status" value="1"/>
</dbReference>
<keyword evidence="5" id="KW-1185">Reference proteome</keyword>
<dbReference type="Proteomes" id="UP000440578">
    <property type="component" value="Unassembled WGS sequence"/>
</dbReference>
<keyword evidence="3" id="KW-0812">Transmembrane</keyword>
<dbReference type="InterPro" id="IPR050468">
    <property type="entry name" value="Cuticle_Struct_Prot"/>
</dbReference>
<keyword evidence="3" id="KW-0472">Membrane</keyword>
<dbReference type="GO" id="GO:0062129">
    <property type="term" value="C:chitin-based extracellular matrix"/>
    <property type="evidence" value="ECO:0007669"/>
    <property type="project" value="TreeGrafter"/>
</dbReference>
<dbReference type="EMBL" id="VIIS01000219">
    <property type="protein sequence ID" value="KAF0311734.1"/>
    <property type="molecule type" value="Genomic_DNA"/>
</dbReference>
<evidence type="ECO:0000256" key="2">
    <source>
        <dbReference type="PROSITE-ProRule" id="PRU00497"/>
    </source>
</evidence>
<sequence length="131" mass="13904">MYKTAAGVGADITRRQTSVHPLLAMKLIVFAALLAVAAARPQDSQPEVAIVRMDNTQNDDGSFQYAYETSDGTAAEVSGESKQIGEEVGTVMRGSYSFVGDDGVTYTVTWTADENGFRAEGDHLPVSPNAA</sequence>
<dbReference type="InterPro" id="IPR000618">
    <property type="entry name" value="Insect_cuticle"/>
</dbReference>
<reference evidence="4 5" key="1">
    <citation type="submission" date="2019-07" db="EMBL/GenBank/DDBJ databases">
        <title>Draft genome assembly of a fouling barnacle, Amphibalanus amphitrite (Darwin, 1854): The first reference genome for Thecostraca.</title>
        <authorList>
            <person name="Kim W."/>
        </authorList>
    </citation>
    <scope>NUCLEOTIDE SEQUENCE [LARGE SCALE GENOMIC DNA]</scope>
    <source>
        <strain evidence="4">SNU_AA5</strain>
        <tissue evidence="4">Soma without cirri and trophi</tissue>
    </source>
</reference>
<protein>
    <submittedName>
        <fullName evidence="4">Cuticle protein CP14.6</fullName>
    </submittedName>
</protein>
<keyword evidence="3" id="KW-1133">Transmembrane helix</keyword>
<dbReference type="GO" id="GO:0008010">
    <property type="term" value="F:structural constituent of chitin-based larval cuticle"/>
    <property type="evidence" value="ECO:0007669"/>
    <property type="project" value="TreeGrafter"/>
</dbReference>
<dbReference type="OrthoDB" id="6359117at2759"/>
<keyword evidence="1 2" id="KW-0193">Cuticle</keyword>
<dbReference type="PRINTS" id="PR00947">
    <property type="entry name" value="CUTICLE"/>
</dbReference>
<dbReference type="AlphaFoldDB" id="A0A6A4X6U7"/>
<dbReference type="PANTHER" id="PTHR10380">
    <property type="entry name" value="CUTICLE PROTEIN"/>
    <property type="match status" value="1"/>
</dbReference>
<gene>
    <name evidence="4" type="primary">CP14.6_2</name>
    <name evidence="4" type="ORF">FJT64_017493</name>
</gene>
<accession>A0A6A4X6U7</accession>
<dbReference type="PROSITE" id="PS51155">
    <property type="entry name" value="CHIT_BIND_RR_2"/>
    <property type="match status" value="1"/>
</dbReference>
<evidence type="ECO:0000313" key="4">
    <source>
        <dbReference type="EMBL" id="KAF0311734.1"/>
    </source>
</evidence>
<evidence type="ECO:0000256" key="3">
    <source>
        <dbReference type="SAM" id="Phobius"/>
    </source>
</evidence>
<comment type="caution">
    <text evidence="4">The sequence shown here is derived from an EMBL/GenBank/DDBJ whole genome shotgun (WGS) entry which is preliminary data.</text>
</comment>
<evidence type="ECO:0000256" key="1">
    <source>
        <dbReference type="ARBA" id="ARBA00022460"/>
    </source>
</evidence>
<organism evidence="4 5">
    <name type="scientific">Amphibalanus amphitrite</name>
    <name type="common">Striped barnacle</name>
    <name type="synonym">Balanus amphitrite</name>
    <dbReference type="NCBI Taxonomy" id="1232801"/>
    <lineage>
        <taxon>Eukaryota</taxon>
        <taxon>Metazoa</taxon>
        <taxon>Ecdysozoa</taxon>
        <taxon>Arthropoda</taxon>
        <taxon>Crustacea</taxon>
        <taxon>Multicrustacea</taxon>
        <taxon>Cirripedia</taxon>
        <taxon>Thoracica</taxon>
        <taxon>Thoracicalcarea</taxon>
        <taxon>Balanomorpha</taxon>
        <taxon>Balanoidea</taxon>
        <taxon>Balanidae</taxon>
        <taxon>Amphibalaninae</taxon>
        <taxon>Amphibalanus</taxon>
    </lineage>
</organism>